<keyword evidence="3" id="KW-1185">Reference proteome</keyword>
<name>A0A1T5D2L7_9FIRM</name>
<dbReference type="PROSITE" id="PS50889">
    <property type="entry name" value="S4"/>
    <property type="match status" value="1"/>
</dbReference>
<protein>
    <submittedName>
        <fullName evidence="2">Ribosome-associated protein</fullName>
    </submittedName>
</protein>
<evidence type="ECO:0000313" key="3">
    <source>
        <dbReference type="Proteomes" id="UP000243406"/>
    </source>
</evidence>
<organism evidence="2 3">
    <name type="scientific">Acetoanaerobium noterae</name>
    <dbReference type="NCBI Taxonomy" id="745369"/>
    <lineage>
        <taxon>Bacteria</taxon>
        <taxon>Bacillati</taxon>
        <taxon>Bacillota</taxon>
        <taxon>Clostridia</taxon>
        <taxon>Peptostreptococcales</taxon>
        <taxon>Filifactoraceae</taxon>
        <taxon>Acetoanaerobium</taxon>
    </lineage>
</organism>
<dbReference type="AlphaFoldDB" id="A0A1T5D2L7"/>
<dbReference type="Proteomes" id="UP000243406">
    <property type="component" value="Unassembled WGS sequence"/>
</dbReference>
<proteinExistence type="predicted"/>
<dbReference type="SUPFAM" id="SSF55174">
    <property type="entry name" value="Alpha-L RNA-binding motif"/>
    <property type="match status" value="1"/>
</dbReference>
<dbReference type="CDD" id="cd00165">
    <property type="entry name" value="S4"/>
    <property type="match status" value="1"/>
</dbReference>
<dbReference type="EMBL" id="FUYN01000006">
    <property type="protein sequence ID" value="SKB65877.1"/>
    <property type="molecule type" value="Genomic_DNA"/>
</dbReference>
<dbReference type="GO" id="GO:0003723">
    <property type="term" value="F:RNA binding"/>
    <property type="evidence" value="ECO:0007669"/>
    <property type="project" value="UniProtKB-KW"/>
</dbReference>
<dbReference type="InterPro" id="IPR036986">
    <property type="entry name" value="S4_RNA-bd_sf"/>
</dbReference>
<accession>A0A1T5D2L7</accession>
<keyword evidence="1" id="KW-0694">RNA-binding</keyword>
<evidence type="ECO:0000256" key="1">
    <source>
        <dbReference type="PROSITE-ProRule" id="PRU00182"/>
    </source>
</evidence>
<dbReference type="Gene3D" id="3.10.290.10">
    <property type="entry name" value="RNA-binding S4 domain"/>
    <property type="match status" value="1"/>
</dbReference>
<evidence type="ECO:0000313" key="2">
    <source>
        <dbReference type="EMBL" id="SKB65877.1"/>
    </source>
</evidence>
<dbReference type="RefSeq" id="WP_079590319.1">
    <property type="nucleotide sequence ID" value="NZ_FUYN01000006.1"/>
</dbReference>
<dbReference type="Pfam" id="PF13275">
    <property type="entry name" value="S4_2"/>
    <property type="match status" value="1"/>
</dbReference>
<gene>
    <name evidence="2" type="ORF">SAMN02745120_2566</name>
</gene>
<sequence>MKEIKLYTEYIKLDQFLKLVNEAASGGEAKVMILASEVKLNGVVEVQRGKKIRPGDIVSVENRSYKVI</sequence>
<dbReference type="OrthoDB" id="9811532at2"/>
<reference evidence="3" key="1">
    <citation type="submission" date="2017-02" db="EMBL/GenBank/DDBJ databases">
        <authorList>
            <person name="Varghese N."/>
            <person name="Submissions S."/>
        </authorList>
    </citation>
    <scope>NUCLEOTIDE SEQUENCE [LARGE SCALE GENOMIC DNA]</scope>
    <source>
        <strain evidence="3">ATCC 35199</strain>
    </source>
</reference>